<gene>
    <name evidence="1" type="ORF">dsmv_2500</name>
</gene>
<dbReference type="EMBL" id="ATHJ01000087">
    <property type="protein sequence ID" value="EPR39927.1"/>
    <property type="molecule type" value="Genomic_DNA"/>
</dbReference>
<dbReference type="PATRIC" id="fig|1121405.3.peg.2145"/>
<dbReference type="STRING" id="897.B2D07_01935"/>
<dbReference type="Pfam" id="PF09559">
    <property type="entry name" value="Cas6"/>
    <property type="match status" value="1"/>
</dbReference>
<dbReference type="RefSeq" id="WP_020877257.1">
    <property type="nucleotide sequence ID" value="NZ_ATHJ01000087.1"/>
</dbReference>
<protein>
    <submittedName>
        <fullName evidence="1">CRISPR-associated protein, Cas6-related protein</fullName>
    </submittedName>
</protein>
<comment type="caution">
    <text evidence="1">The sequence shown here is derived from an EMBL/GenBank/DDBJ whole genome shotgun (WGS) entry which is preliminary data.</text>
</comment>
<name>S7TRZ0_DESML</name>
<organism evidence="1 2">
    <name type="scientific">Desulfococcus multivorans DSM 2059</name>
    <dbReference type="NCBI Taxonomy" id="1121405"/>
    <lineage>
        <taxon>Bacteria</taxon>
        <taxon>Pseudomonadati</taxon>
        <taxon>Thermodesulfobacteriota</taxon>
        <taxon>Desulfobacteria</taxon>
        <taxon>Desulfobacterales</taxon>
        <taxon>Desulfococcaceae</taxon>
        <taxon>Desulfococcus</taxon>
    </lineage>
</organism>
<dbReference type="InterPro" id="IPR014174">
    <property type="entry name" value="CRISPR-assoc_prot_Cas6/Cmx6"/>
</dbReference>
<accession>S7TRZ0</accession>
<evidence type="ECO:0000313" key="2">
    <source>
        <dbReference type="Proteomes" id="UP000014977"/>
    </source>
</evidence>
<dbReference type="eggNOG" id="ENOG502Z8Q5">
    <property type="taxonomic scope" value="Bacteria"/>
</dbReference>
<keyword evidence="2" id="KW-1185">Reference proteome</keyword>
<dbReference type="AlphaFoldDB" id="S7TRZ0"/>
<sequence length="197" mass="21933">MNLNEPKIDLSFQVIGKRIRVDHGAMLHGAISNILPFFHNDDSVAVKLIRGRYVGNGYLDISPVSILVLRLPVSFIVKYMSLSGKSFEISGDNLKIGIFHSKALIPAVELYSHIVTTRNGHHGERFEEEIARQLSSIGVRGVFTFGKRKTFQVHGKQIVGYEMTVSELTAEESITLQENGLGGRRKMGCGFFEPRST</sequence>
<proteinExistence type="predicted"/>
<dbReference type="Proteomes" id="UP000014977">
    <property type="component" value="Unassembled WGS sequence"/>
</dbReference>
<dbReference type="OrthoDB" id="9779370at2"/>
<dbReference type="NCBIfam" id="TIGR02807">
    <property type="entry name" value="cas6_cmx6"/>
    <property type="match status" value="1"/>
</dbReference>
<evidence type="ECO:0000313" key="1">
    <source>
        <dbReference type="EMBL" id="EPR39927.1"/>
    </source>
</evidence>
<reference evidence="1 2" key="1">
    <citation type="journal article" date="2013" name="Genome Announc.">
        <title>Draft genome sequences for three mercury-methylating, sulfate-reducing bacteria.</title>
        <authorList>
            <person name="Brown S.D."/>
            <person name="Hurt R.A.Jr."/>
            <person name="Gilmour C.C."/>
            <person name="Elias D.A."/>
        </authorList>
    </citation>
    <scope>NUCLEOTIDE SEQUENCE [LARGE SCALE GENOMIC DNA]</scope>
    <source>
        <strain evidence="1 2">DSM 2059</strain>
    </source>
</reference>